<dbReference type="Pfam" id="PF12335">
    <property type="entry name" value="SBF2"/>
    <property type="match status" value="1"/>
</dbReference>
<dbReference type="PROSITE" id="PS51339">
    <property type="entry name" value="PPASE_MYOTUBULARIN"/>
    <property type="match status" value="1"/>
</dbReference>
<dbReference type="SMART" id="SM00799">
    <property type="entry name" value="DENN"/>
    <property type="match status" value="1"/>
</dbReference>
<dbReference type="InterPro" id="IPR051696">
    <property type="entry name" value="DENN_Domain_GEFs"/>
</dbReference>
<feature type="compositionally biased region" description="Acidic residues" evidence="2">
    <location>
        <begin position="746"/>
        <end position="759"/>
    </location>
</feature>
<feature type="domain" description="Myotubularin phosphatase" evidence="4">
    <location>
        <begin position="973"/>
        <end position="1148"/>
    </location>
</feature>
<dbReference type="InterPro" id="IPR001194">
    <property type="entry name" value="cDENN_dom"/>
</dbReference>
<evidence type="ECO:0000313" key="5">
    <source>
        <dbReference type="EMBL" id="KAJ8983459.1"/>
    </source>
</evidence>
<protein>
    <recommendedName>
        <fullName evidence="7">Myotubularin-related protein 13</fullName>
    </recommendedName>
</protein>
<evidence type="ECO:0000256" key="2">
    <source>
        <dbReference type="SAM" id="MobiDB-lite"/>
    </source>
</evidence>
<organism evidence="5 6">
    <name type="scientific">Molorchus minor</name>
    <dbReference type="NCBI Taxonomy" id="1323400"/>
    <lineage>
        <taxon>Eukaryota</taxon>
        <taxon>Metazoa</taxon>
        <taxon>Ecdysozoa</taxon>
        <taxon>Arthropoda</taxon>
        <taxon>Hexapoda</taxon>
        <taxon>Insecta</taxon>
        <taxon>Pterygota</taxon>
        <taxon>Neoptera</taxon>
        <taxon>Endopterygota</taxon>
        <taxon>Coleoptera</taxon>
        <taxon>Polyphaga</taxon>
        <taxon>Cucujiformia</taxon>
        <taxon>Chrysomeloidea</taxon>
        <taxon>Cerambycidae</taxon>
        <taxon>Lamiinae</taxon>
        <taxon>Monochamini</taxon>
        <taxon>Molorchus</taxon>
    </lineage>
</organism>
<dbReference type="Pfam" id="PF02893">
    <property type="entry name" value="GRAM"/>
    <property type="match status" value="1"/>
</dbReference>
<comment type="caution">
    <text evidence="5">The sequence shown here is derived from an EMBL/GenBank/DDBJ whole genome shotgun (WGS) entry which is preliminary data.</text>
</comment>
<dbReference type="Proteomes" id="UP001162164">
    <property type="component" value="Unassembled WGS sequence"/>
</dbReference>
<dbReference type="SMART" id="SM00801">
    <property type="entry name" value="dDENN"/>
    <property type="match status" value="1"/>
</dbReference>
<dbReference type="Gene3D" id="3.40.50.11500">
    <property type="match status" value="1"/>
</dbReference>
<evidence type="ECO:0000259" key="4">
    <source>
        <dbReference type="PROSITE" id="PS51339"/>
    </source>
</evidence>
<name>A0ABQ9JZX4_9CUCU</name>
<reference evidence="5" key="1">
    <citation type="journal article" date="2023" name="Insect Mol. Biol.">
        <title>Genome sequencing provides insights into the evolution of gene families encoding plant cell wall-degrading enzymes in longhorned beetles.</title>
        <authorList>
            <person name="Shin N.R."/>
            <person name="Okamura Y."/>
            <person name="Kirsch R."/>
            <person name="Pauchet Y."/>
        </authorList>
    </citation>
    <scope>NUCLEOTIDE SEQUENCE</scope>
    <source>
        <strain evidence="5">MMC_N1</strain>
    </source>
</reference>
<dbReference type="SUPFAM" id="SSF50729">
    <property type="entry name" value="PH domain-like"/>
    <property type="match status" value="1"/>
</dbReference>
<dbReference type="InterPro" id="IPR005112">
    <property type="entry name" value="dDENN_dom"/>
</dbReference>
<keyword evidence="6" id="KW-1185">Reference proteome</keyword>
<dbReference type="InterPro" id="IPR022096">
    <property type="entry name" value="SBF1/SBF2"/>
</dbReference>
<dbReference type="InterPro" id="IPR010569">
    <property type="entry name" value="Myotubularin-like_Pase_dom"/>
</dbReference>
<evidence type="ECO:0000259" key="3">
    <source>
        <dbReference type="PROSITE" id="PS50211"/>
    </source>
</evidence>
<dbReference type="SUPFAM" id="SSF52799">
    <property type="entry name" value="(Phosphotyrosine protein) phosphatases II"/>
    <property type="match status" value="1"/>
</dbReference>
<comment type="similarity">
    <text evidence="1">Belongs to the protein-tyrosine phosphatase family. Non-receptor class myotubularin subfamily.</text>
</comment>
<feature type="region of interest" description="Disordered" evidence="2">
    <location>
        <begin position="740"/>
        <end position="763"/>
    </location>
</feature>
<dbReference type="PANTHER" id="PTHR12296:SF16">
    <property type="entry name" value="C-MYC PROMOTER-BINDING PROTEIN"/>
    <property type="match status" value="1"/>
</dbReference>
<proteinExistence type="inferred from homology"/>
<dbReference type="InterPro" id="IPR029021">
    <property type="entry name" value="Prot-tyrosine_phosphatase-like"/>
</dbReference>
<dbReference type="EMBL" id="JAPWTJ010000074">
    <property type="protein sequence ID" value="KAJ8983459.1"/>
    <property type="molecule type" value="Genomic_DNA"/>
</dbReference>
<dbReference type="InterPro" id="IPR037516">
    <property type="entry name" value="Tripartite_DENN"/>
</dbReference>
<dbReference type="InterPro" id="IPR043153">
    <property type="entry name" value="DENN_C"/>
</dbReference>
<feature type="domain" description="UDENN" evidence="3">
    <location>
        <begin position="1"/>
        <end position="281"/>
    </location>
</feature>
<evidence type="ECO:0000256" key="1">
    <source>
        <dbReference type="ARBA" id="ARBA00007471"/>
    </source>
</evidence>
<dbReference type="Pfam" id="PF02141">
    <property type="entry name" value="DENN"/>
    <property type="match status" value="1"/>
</dbReference>
<dbReference type="Pfam" id="PF06602">
    <property type="entry name" value="Myotub-related"/>
    <property type="match status" value="1"/>
</dbReference>
<evidence type="ECO:0008006" key="7">
    <source>
        <dbReference type="Google" id="ProtNLM"/>
    </source>
</evidence>
<dbReference type="SMART" id="SM00568">
    <property type="entry name" value="GRAM"/>
    <property type="match status" value="1"/>
</dbReference>
<dbReference type="PROSITE" id="PS50211">
    <property type="entry name" value="DENN"/>
    <property type="match status" value="1"/>
</dbReference>
<dbReference type="InterPro" id="IPR004182">
    <property type="entry name" value="GRAM"/>
</dbReference>
<dbReference type="PANTHER" id="PTHR12296">
    <property type="entry name" value="DENN DOMAIN-CONTAINING PROTEIN 4"/>
    <property type="match status" value="1"/>
</dbReference>
<gene>
    <name evidence="5" type="ORF">NQ317_013334</name>
</gene>
<sequence length="1148" mass="128293">MPVPLETLVGNILGCIQVPPPGGPQVRFSIGAGDRQALQPPLSPSLPVTHCSVNLLFHQLGIRNVLVLFCAIMTEQRILFHSKSYNRLTEACRALTALMYPFRYTHVYIPLLPAPLIEVLSTPTPFIMGVHSSLKSEVAELMDVIVADLDGGSIIIPDGISLPLLPEPLLSNTQEALSLILQPELCCADHAFPPLAVRTPQPVMLDKEIRAVFMRTFALLLQGYRSCLTLIRIHPKPVITFHKAAFLGERNLRDCDFTTRVLDCMFFTSFIAERGPPWRPCDVWDELYSNLSELLKTEEQDFHLVLVHIQELATQLYANETPNPQSYAQKILVPPEGAFARIHQPSLPIINAEKVQAIINEGLTKNNLKSSYSRLKYVIISRAASRSVTSRHAILGKLKLDVAYHHIASGVAVLTSNEECFCNCDFKGTRVQIPTMFSTEVGFNKADSGNLPEVDIFMIMDYFNKNKDYVSSEIKGIKLQSYYSLIDKPTNNLEVLRNCINCIFENKISDARKTFPAVLRALQSKQARLALCIELSHHFSGTKAMLEHQQFDLVVRLMNCALQDDSSMDEHGVAAALLPLATIFCRKLCTGIIQFAYTCIQEHAVWQNQQFWEAAFYQDVQKDIKALYTSRTENLPSNKDLLSPSSPRDNKASIGHRKSLLGRSQEITALEIAAEQMRIWNFIESEKQKELITCEENTIYSQAIHYANRMVYLLIPLDNGHKASKEDLFDDERTSNSIANSVAESDSADAESGFEDQDPGETGSNVIKMVSRFIDKVCNEGGVTRDHIRNLHQMIPGVVHMHIETLEAVHRESKRLPPIQKPKILSPNMLAGEESIMEGLRVYLLPDGREEGTAGILGGPPLLPAEGAIFLTNYRIIFKGIPCDSFACEQVVVRAFPVTSLTKEKKVAVQYLAHLDQWLQEGLQLRSCTFQLMKLAFDEEVTAENDDDLSIDDFESGPSSIIPTPADAKTLERLHERSYVRDWQRLGMCSSNTSPTNKPTPDQFRLTAVNSIYMMCRSYPALLVVPAVVTDESIRRFCRCYRQGRIPSITWRHSRTKALLLRGAGHHGKSMMGMLKSHQAPATSTETTSSTEQEKYLAALVAATPIFSHRPLSAWGMSDSSLSIDSLLLAAEDPLICATLSLQKLLEV</sequence>
<evidence type="ECO:0000313" key="6">
    <source>
        <dbReference type="Proteomes" id="UP001162164"/>
    </source>
</evidence>
<accession>A0ABQ9JZX4</accession>
<dbReference type="CDD" id="cd13208">
    <property type="entry name" value="PH-GRAM_MTMR5_MTMR13"/>
    <property type="match status" value="1"/>
</dbReference>